<feature type="domain" description="BZIP" evidence="3">
    <location>
        <begin position="168"/>
        <end position="231"/>
    </location>
</feature>
<name>A0A9W9FUP1_9EURO</name>
<dbReference type="Proteomes" id="UP001149165">
    <property type="component" value="Unassembled WGS sequence"/>
</dbReference>
<feature type="compositionally biased region" description="Low complexity" evidence="2">
    <location>
        <begin position="136"/>
        <end position="151"/>
    </location>
</feature>
<dbReference type="SMART" id="SM00338">
    <property type="entry name" value="BRLZ"/>
    <property type="match status" value="1"/>
</dbReference>
<dbReference type="GO" id="GO:0003700">
    <property type="term" value="F:DNA-binding transcription factor activity"/>
    <property type="evidence" value="ECO:0007669"/>
    <property type="project" value="InterPro"/>
</dbReference>
<evidence type="ECO:0000313" key="5">
    <source>
        <dbReference type="Proteomes" id="UP001149165"/>
    </source>
</evidence>
<sequence>SVASHNPPSAALTGFPDLFNYSHHFSQHSFSSFDPSLCIPTATPLNQSFDTFAAQQSDLWAEPNLSFSDTDWNFLSTTHHATPYSTAEGGLDMSVTDPYGVATAFASLSDSGYLEQQSQHDSSFNPSSANSQDGLSHSSPASQVPASVATSKSSPATSLGDDVLGRVDSSRVEKRRLNTLAARRCRQRRVDQMKTLEDELELIRKERDELRLKVSKLEGETEALKGLLSRKSK</sequence>
<dbReference type="InterPro" id="IPR004827">
    <property type="entry name" value="bZIP"/>
</dbReference>
<feature type="non-terminal residue" evidence="4">
    <location>
        <position position="1"/>
    </location>
</feature>
<feature type="region of interest" description="Disordered" evidence="2">
    <location>
        <begin position="116"/>
        <end position="163"/>
    </location>
</feature>
<keyword evidence="5" id="KW-1185">Reference proteome</keyword>
<dbReference type="Pfam" id="PF00170">
    <property type="entry name" value="bZIP_1"/>
    <property type="match status" value="1"/>
</dbReference>
<gene>
    <name evidence="4" type="ORF">N7456_003388</name>
</gene>
<feature type="compositionally biased region" description="Polar residues" evidence="2">
    <location>
        <begin position="116"/>
        <end position="135"/>
    </location>
</feature>
<dbReference type="InterPro" id="IPR046347">
    <property type="entry name" value="bZIP_sf"/>
</dbReference>
<dbReference type="PROSITE" id="PS50217">
    <property type="entry name" value="BZIP"/>
    <property type="match status" value="1"/>
</dbReference>
<organism evidence="4 5">
    <name type="scientific">Penicillium angulare</name>
    <dbReference type="NCBI Taxonomy" id="116970"/>
    <lineage>
        <taxon>Eukaryota</taxon>
        <taxon>Fungi</taxon>
        <taxon>Dikarya</taxon>
        <taxon>Ascomycota</taxon>
        <taxon>Pezizomycotina</taxon>
        <taxon>Eurotiomycetes</taxon>
        <taxon>Eurotiomycetidae</taxon>
        <taxon>Eurotiales</taxon>
        <taxon>Aspergillaceae</taxon>
        <taxon>Penicillium</taxon>
    </lineage>
</organism>
<dbReference type="SUPFAM" id="SSF57959">
    <property type="entry name" value="Leucine zipper domain"/>
    <property type="match status" value="1"/>
</dbReference>
<dbReference type="CDD" id="cd12193">
    <property type="entry name" value="bZIP_GCN4"/>
    <property type="match status" value="1"/>
</dbReference>
<reference evidence="4" key="1">
    <citation type="submission" date="2022-11" db="EMBL/GenBank/DDBJ databases">
        <authorList>
            <person name="Petersen C."/>
        </authorList>
    </citation>
    <scope>NUCLEOTIDE SEQUENCE</scope>
    <source>
        <strain evidence="4">IBT 30069</strain>
    </source>
</reference>
<proteinExistence type="predicted"/>
<comment type="caution">
    <text evidence="4">The sequence shown here is derived from an EMBL/GenBank/DDBJ whole genome shotgun (WGS) entry which is preliminary data.</text>
</comment>
<dbReference type="AlphaFoldDB" id="A0A9W9FUP1"/>
<evidence type="ECO:0000256" key="2">
    <source>
        <dbReference type="SAM" id="MobiDB-lite"/>
    </source>
</evidence>
<accession>A0A9W9FUP1</accession>
<protein>
    <submittedName>
        <fullName evidence="4">BZIP transcription factor bZIP-1</fullName>
    </submittedName>
</protein>
<feature type="coiled-coil region" evidence="1">
    <location>
        <begin position="186"/>
        <end position="227"/>
    </location>
</feature>
<evidence type="ECO:0000259" key="3">
    <source>
        <dbReference type="PROSITE" id="PS50217"/>
    </source>
</evidence>
<keyword evidence="1" id="KW-0175">Coiled coil</keyword>
<reference evidence="4" key="2">
    <citation type="journal article" date="2023" name="IMA Fungus">
        <title>Comparative genomic study of the Penicillium genus elucidates a diverse pangenome and 15 lateral gene transfer events.</title>
        <authorList>
            <person name="Petersen C."/>
            <person name="Sorensen T."/>
            <person name="Nielsen M.R."/>
            <person name="Sondergaard T.E."/>
            <person name="Sorensen J.L."/>
            <person name="Fitzpatrick D.A."/>
            <person name="Frisvad J.C."/>
            <person name="Nielsen K.L."/>
        </authorList>
    </citation>
    <scope>NUCLEOTIDE SEQUENCE</scope>
    <source>
        <strain evidence="4">IBT 30069</strain>
    </source>
</reference>
<dbReference type="OrthoDB" id="2257100at2759"/>
<evidence type="ECO:0000256" key="1">
    <source>
        <dbReference type="SAM" id="Coils"/>
    </source>
</evidence>
<dbReference type="EMBL" id="JAPQKH010000003">
    <property type="protein sequence ID" value="KAJ5106713.1"/>
    <property type="molecule type" value="Genomic_DNA"/>
</dbReference>
<evidence type="ECO:0000313" key="4">
    <source>
        <dbReference type="EMBL" id="KAJ5106713.1"/>
    </source>
</evidence>
<dbReference type="Gene3D" id="1.20.5.170">
    <property type="match status" value="1"/>
</dbReference>